<dbReference type="Proteomes" id="UP000243053">
    <property type="component" value="Unassembled WGS sequence"/>
</dbReference>
<feature type="transmembrane region" description="Helical" evidence="2">
    <location>
        <begin position="631"/>
        <end position="662"/>
    </location>
</feature>
<reference evidence="5" key="1">
    <citation type="journal article" date="2017" name="Proc. Natl. Acad. Sci. U.S.A.">
        <title>Simulation of Deepwater Horizon oil plume reveals substrate specialization within a complex community of hydrocarbon degraders.</title>
        <authorList>
            <person name="Hu P."/>
            <person name="Dubinsky E.A."/>
            <person name="Probst A.J."/>
            <person name="Wang J."/>
            <person name="Sieber C.M.K."/>
            <person name="Tom L.M."/>
            <person name="Gardinali P."/>
            <person name="Banfield J.F."/>
            <person name="Atlas R.M."/>
            <person name="Andersen G.L."/>
        </authorList>
    </citation>
    <scope>NUCLEOTIDE SEQUENCE [LARGE SCALE GENOMIC DNA]</scope>
</reference>
<name>A0A1Y5E5Z2_COLPS</name>
<comment type="caution">
    <text evidence="4">The sequence shown here is derived from an EMBL/GenBank/DDBJ whole genome shotgun (WGS) entry which is preliminary data.</text>
</comment>
<feature type="transmembrane region" description="Helical" evidence="2">
    <location>
        <begin position="334"/>
        <end position="367"/>
    </location>
</feature>
<evidence type="ECO:0000256" key="1">
    <source>
        <dbReference type="RuleBase" id="RU369079"/>
    </source>
</evidence>
<keyword evidence="2" id="KW-0812">Transmembrane</keyword>
<feature type="transmembrane region" description="Helical" evidence="2">
    <location>
        <begin position="60"/>
        <end position="81"/>
    </location>
</feature>
<feature type="transmembrane region" description="Helical" evidence="2">
    <location>
        <begin position="12"/>
        <end position="29"/>
    </location>
</feature>
<feature type="transmembrane region" description="Helical" evidence="2">
    <location>
        <begin position="519"/>
        <end position="539"/>
    </location>
</feature>
<feature type="domain" description="TRAP C4-dicarboxylate transport system permease DctM subunit" evidence="3">
    <location>
        <begin position="98"/>
        <end position="586"/>
    </location>
</feature>
<comment type="subcellular location">
    <subcellularLocation>
        <location evidence="1">Cell inner membrane</location>
        <topology evidence="1">Multi-pass membrane protein</topology>
    </subcellularLocation>
</comment>
<feature type="transmembrane region" description="Helical" evidence="2">
    <location>
        <begin position="574"/>
        <end position="593"/>
    </location>
</feature>
<dbReference type="Pfam" id="PF06808">
    <property type="entry name" value="DctM"/>
    <property type="match status" value="1"/>
</dbReference>
<evidence type="ECO:0000256" key="2">
    <source>
        <dbReference type="SAM" id="Phobius"/>
    </source>
</evidence>
<organism evidence="4 5">
    <name type="scientific">Colwellia psychrerythraea</name>
    <name type="common">Vibrio psychroerythus</name>
    <dbReference type="NCBI Taxonomy" id="28229"/>
    <lineage>
        <taxon>Bacteria</taxon>
        <taxon>Pseudomonadati</taxon>
        <taxon>Pseudomonadota</taxon>
        <taxon>Gammaproteobacteria</taxon>
        <taxon>Alteromonadales</taxon>
        <taxon>Colwelliaceae</taxon>
        <taxon>Colwellia</taxon>
    </lineage>
</organism>
<keyword evidence="1" id="KW-0997">Cell inner membrane</keyword>
<feature type="transmembrane region" description="Helical" evidence="2">
    <location>
        <begin position="387"/>
        <end position="405"/>
    </location>
</feature>
<comment type="function">
    <text evidence="1">Part of the tripartite ATP-independent periplasmic (TRAP) transport system.</text>
</comment>
<dbReference type="InterPro" id="IPR011853">
    <property type="entry name" value="TRAP_DctM-Dct_fused"/>
</dbReference>
<evidence type="ECO:0000259" key="3">
    <source>
        <dbReference type="Pfam" id="PF06808"/>
    </source>
</evidence>
<gene>
    <name evidence="4" type="ORF">A9Q75_13985</name>
</gene>
<keyword evidence="2" id="KW-0472">Membrane</keyword>
<evidence type="ECO:0000313" key="5">
    <source>
        <dbReference type="Proteomes" id="UP000243053"/>
    </source>
</evidence>
<keyword evidence="1" id="KW-1003">Cell membrane</keyword>
<keyword evidence="2" id="KW-1133">Transmembrane helix</keyword>
<dbReference type="EMBL" id="MAAF01000083">
    <property type="protein sequence ID" value="OUR78168.1"/>
    <property type="molecule type" value="Genomic_DNA"/>
</dbReference>
<feature type="transmembrane region" description="Helical" evidence="2">
    <location>
        <begin position="35"/>
        <end position="53"/>
    </location>
</feature>
<dbReference type="PANTHER" id="PTHR43849:SF2">
    <property type="entry name" value="BLL3936 PROTEIN"/>
    <property type="match status" value="1"/>
</dbReference>
<feature type="transmembrane region" description="Helical" evidence="2">
    <location>
        <begin position="202"/>
        <end position="223"/>
    </location>
</feature>
<dbReference type="PANTHER" id="PTHR43849">
    <property type="entry name" value="BLL3936 PROTEIN"/>
    <property type="match status" value="1"/>
</dbReference>
<accession>A0A1Y5E5Z2</accession>
<feature type="transmembrane region" description="Helical" evidence="2">
    <location>
        <begin position="87"/>
        <end position="105"/>
    </location>
</feature>
<dbReference type="GO" id="GO:0022857">
    <property type="term" value="F:transmembrane transporter activity"/>
    <property type="evidence" value="ECO:0007669"/>
    <property type="project" value="UniProtKB-UniRule"/>
</dbReference>
<feature type="transmembrane region" description="Helical" evidence="2">
    <location>
        <begin position="599"/>
        <end position="619"/>
    </location>
</feature>
<dbReference type="AlphaFoldDB" id="A0A1Y5E5Z2"/>
<feature type="transmembrane region" description="Helical" evidence="2">
    <location>
        <begin position="156"/>
        <end position="181"/>
    </location>
</feature>
<feature type="transmembrane region" description="Helical" evidence="2">
    <location>
        <begin position="112"/>
        <end position="136"/>
    </location>
</feature>
<keyword evidence="1" id="KW-0813">Transport</keyword>
<evidence type="ECO:0000313" key="4">
    <source>
        <dbReference type="EMBL" id="OUR78168.1"/>
    </source>
</evidence>
<sequence>MNNENIKIPVIYWLAVFSSLVHVGLNYFAIIPENWAAATHFALFGCLGSLIHFKKPWEQISVSIGIVTSAIYLILAEDALYERGQSFIGTDFFFSTIAIVLALILMFKAIGWFIPTLIVIFLTYITVWGQYVTGVFNFPGLSWETMLFRSYFSTDGMFGTIAQLSWTFVFMFVLFGAFLQVSGAGDYLLRVAGKLASRFRGGSGLVSVLASGLMGSVSGSAIANTAATGVITIPSMKKAGYSAEFAGGVEAAASTGGQLMPPVMGAGAFIMASYTQLPYLTIVTAALLPALLYYITVGFFVRAYAIKRGIDIPNKSNTDEPKKDDNIKNGWRHLVSIGILVTCLIIGFTPLYAVGMAIVSIVLLSWISEKPMKLKEINDALAEGSKGMVVTAILLITIGLMVNAITTTGLGSTFSLMAIEWANGSLLILIVLIAVASLILGAGLPVTASYIIVATLLAPVLSDLISLQVTTEIINSGSLAVSKDMITTLLPTFADGSMPLADALLAAPSEIRTMLYEMVLSPEILASSLLAAHLVIFWLSQDSNVTPPVCLVAYTAAGIAKGDHTKTAFCAWKLAKGLYIVPLLMAYTGLVMGDTEVRILIFIFSAIGLFCIIAAWEGVVMKVINRGNRLVLGIVGTLLLWPFDGFVLKIALSLIFLVYLFVSIIQFNKQSTCGDLV</sequence>
<feature type="transmembrane region" description="Helical" evidence="2">
    <location>
        <begin position="279"/>
        <end position="301"/>
    </location>
</feature>
<protein>
    <recommendedName>
        <fullName evidence="3">TRAP C4-dicarboxylate transport system permease DctM subunit domain-containing protein</fullName>
    </recommendedName>
</protein>
<proteinExistence type="predicted"/>
<feature type="transmembrane region" description="Helical" evidence="2">
    <location>
        <begin position="450"/>
        <end position="469"/>
    </location>
</feature>
<dbReference type="InterPro" id="IPR010656">
    <property type="entry name" value="DctM"/>
</dbReference>
<dbReference type="GO" id="GO:0005886">
    <property type="term" value="C:plasma membrane"/>
    <property type="evidence" value="ECO:0007669"/>
    <property type="project" value="UniProtKB-SubCell"/>
</dbReference>
<dbReference type="NCBIfam" id="TIGR02123">
    <property type="entry name" value="TRAP_fused"/>
    <property type="match status" value="1"/>
</dbReference>